<dbReference type="Pfam" id="PF00504">
    <property type="entry name" value="Chloroa_b-bind"/>
    <property type="match status" value="1"/>
</dbReference>
<dbReference type="GO" id="GO:0016020">
    <property type="term" value="C:membrane"/>
    <property type="evidence" value="ECO:0007669"/>
    <property type="project" value="InterPro"/>
</dbReference>
<dbReference type="Gene3D" id="1.10.3460.10">
    <property type="entry name" value="Chlorophyll a/b binding protein domain"/>
    <property type="match status" value="1"/>
</dbReference>
<name>A0A7S2NGA1_9EUKA</name>
<dbReference type="PANTHER" id="PTHR21649">
    <property type="entry name" value="CHLOROPHYLL A/B BINDING PROTEIN"/>
    <property type="match status" value="1"/>
</dbReference>
<protein>
    <submittedName>
        <fullName evidence="6">Uncharacterized protein</fullName>
    </submittedName>
</protein>
<dbReference type="SUPFAM" id="SSF103511">
    <property type="entry name" value="Chlorophyll a-b binding protein"/>
    <property type="match status" value="1"/>
</dbReference>
<keyword evidence="3" id="KW-0602">Photosynthesis</keyword>
<feature type="binding site" evidence="5">
    <location>
        <position position="142"/>
    </location>
    <ligand>
        <name>chlorophyll a</name>
        <dbReference type="ChEBI" id="CHEBI:58416"/>
        <label>1</label>
    </ligand>
</feature>
<organism evidence="6">
    <name type="scientific">Haptolina brevifila</name>
    <dbReference type="NCBI Taxonomy" id="156173"/>
    <lineage>
        <taxon>Eukaryota</taxon>
        <taxon>Haptista</taxon>
        <taxon>Haptophyta</taxon>
        <taxon>Prymnesiophyceae</taxon>
        <taxon>Prymnesiales</taxon>
        <taxon>Prymnesiaceae</taxon>
        <taxon>Haptolina</taxon>
    </lineage>
</organism>
<feature type="binding site" description="axial binding residue" evidence="5">
    <location>
        <position position="204"/>
    </location>
    <ligand>
        <name>chlorophyll b</name>
        <dbReference type="ChEBI" id="CHEBI:61721"/>
        <label>1</label>
    </ligand>
    <ligandPart>
        <name>Mg</name>
        <dbReference type="ChEBI" id="CHEBI:25107"/>
    </ligandPart>
</feature>
<keyword evidence="5" id="KW-0148">Chlorophyll</keyword>
<dbReference type="GO" id="GO:0016168">
    <property type="term" value="F:chlorophyll binding"/>
    <property type="evidence" value="ECO:0007669"/>
    <property type="project" value="UniProtKB-KW"/>
</dbReference>
<evidence type="ECO:0000256" key="3">
    <source>
        <dbReference type="ARBA" id="ARBA00022531"/>
    </source>
</evidence>
<feature type="binding site" evidence="5">
    <location>
        <position position="261"/>
    </location>
    <ligand>
        <name>chlorophyll a</name>
        <dbReference type="ChEBI" id="CHEBI:58416"/>
        <label>1</label>
    </ligand>
</feature>
<dbReference type="GO" id="GO:0009507">
    <property type="term" value="C:chloroplast"/>
    <property type="evidence" value="ECO:0007669"/>
    <property type="project" value="UniProtKB-SubCell"/>
</dbReference>
<proteinExistence type="predicted"/>
<comment type="subcellular location">
    <subcellularLocation>
        <location evidence="1">Plastid</location>
        <location evidence="1">Chloroplast</location>
    </subcellularLocation>
</comment>
<keyword evidence="5" id="KW-0157">Chromophore</keyword>
<gene>
    <name evidence="6" type="ORF">CBRE1094_LOCUS40983</name>
</gene>
<dbReference type="AlphaFoldDB" id="A0A7S2NGA1"/>
<dbReference type="EMBL" id="HBGU01075204">
    <property type="protein sequence ID" value="CAD9539532.1"/>
    <property type="molecule type" value="Transcribed_RNA"/>
</dbReference>
<feature type="binding site" description="axial binding residue" evidence="5">
    <location>
        <position position="144"/>
    </location>
    <ligand>
        <name>chlorophyll b</name>
        <dbReference type="ChEBI" id="CHEBI:61721"/>
        <label>1</label>
    </ligand>
    <ligandPart>
        <name>Mg</name>
        <dbReference type="ChEBI" id="CHEBI:25107"/>
    </ligandPart>
</feature>
<evidence type="ECO:0000313" key="6">
    <source>
        <dbReference type="EMBL" id="CAD9539532.1"/>
    </source>
</evidence>
<evidence type="ECO:0000256" key="2">
    <source>
        <dbReference type="ARBA" id="ARBA00022528"/>
    </source>
</evidence>
<evidence type="ECO:0000256" key="4">
    <source>
        <dbReference type="ARBA" id="ARBA00022640"/>
    </source>
</evidence>
<dbReference type="InterPro" id="IPR001344">
    <property type="entry name" value="Chloro_AB-bd_pln"/>
</dbReference>
<reference evidence="6" key="1">
    <citation type="submission" date="2021-01" db="EMBL/GenBank/DDBJ databases">
        <authorList>
            <person name="Corre E."/>
            <person name="Pelletier E."/>
            <person name="Niang G."/>
            <person name="Scheremetjew M."/>
            <person name="Finn R."/>
            <person name="Kale V."/>
            <person name="Holt S."/>
            <person name="Cochrane G."/>
            <person name="Meng A."/>
            <person name="Brown T."/>
            <person name="Cohen L."/>
        </authorList>
    </citation>
    <scope>NUCLEOTIDE SEQUENCE</scope>
    <source>
        <strain evidence="6">UTEX LB 985</strain>
    </source>
</reference>
<evidence type="ECO:0000256" key="5">
    <source>
        <dbReference type="PIRSR" id="PIRSR601344-1"/>
    </source>
</evidence>
<feature type="binding site" evidence="5">
    <location>
        <position position="139"/>
    </location>
    <ligand>
        <name>chlorophyll a</name>
        <dbReference type="ChEBI" id="CHEBI:58416"/>
        <label>1</label>
    </ligand>
</feature>
<feature type="binding site" description="axial binding residue" evidence="5">
    <location>
        <position position="249"/>
    </location>
    <ligand>
        <name>chlorophyll a</name>
        <dbReference type="ChEBI" id="CHEBI:58416"/>
        <label>6</label>
    </ligand>
    <ligandPart>
        <name>Mg</name>
        <dbReference type="ChEBI" id="CHEBI:25107"/>
    </ligandPart>
</feature>
<evidence type="ECO:0000256" key="1">
    <source>
        <dbReference type="ARBA" id="ARBA00004229"/>
    </source>
</evidence>
<feature type="binding site" evidence="5">
    <location>
        <position position="243"/>
    </location>
    <ligand>
        <name>chlorophyll a</name>
        <dbReference type="ChEBI" id="CHEBI:58416"/>
        <label>1</label>
    </ligand>
</feature>
<feature type="binding site" evidence="5">
    <location>
        <position position="244"/>
    </location>
    <ligand>
        <name>chlorophyll a</name>
        <dbReference type="ChEBI" id="CHEBI:58416"/>
        <label>1</label>
    </ligand>
</feature>
<dbReference type="InterPro" id="IPR022796">
    <property type="entry name" value="Chloroa_b-bind"/>
</dbReference>
<sequence length="270" mass="28590">MLSIATSSSLAFAGSPVTRIAEISIVGFDKRAARDSLRQTLLAAATPLRLLRAAADRAATAIVMQQDTSLDEVVPIFSPVEDTVLLPDPSDFDPNAFVQTLPGITAPLGFFDPVGFCSSQNGAEGAATEGKVRFYREVELKHGRVAMLAALGFPLAETFHPLFGGSIDVPSYIAFQQTPLQSFWPAVVLAIGAIEVFSIIPAFEDPNIEGWAIKSSHPAGDYGFDPLGLKPTDPAALAEMQTKEINNGRLAMIAIAGMVGQELATGKALF</sequence>
<accession>A0A7S2NGA1</accession>
<keyword evidence="2" id="KW-0150">Chloroplast</keyword>
<keyword evidence="4" id="KW-0934">Plastid</keyword>
<feature type="binding site" evidence="5">
    <location>
        <position position="247"/>
    </location>
    <ligand>
        <name>chlorophyll a</name>
        <dbReference type="ChEBI" id="CHEBI:58416"/>
        <label>1</label>
    </ligand>
</feature>
<dbReference type="GO" id="GO:0009765">
    <property type="term" value="P:photosynthesis, light harvesting"/>
    <property type="evidence" value="ECO:0007669"/>
    <property type="project" value="InterPro"/>
</dbReference>